<evidence type="ECO:0000313" key="2">
    <source>
        <dbReference type="EMBL" id="ABJ70696.1"/>
    </source>
</evidence>
<evidence type="ECO:0000313" key="3">
    <source>
        <dbReference type="Proteomes" id="UP000001651"/>
    </source>
</evidence>
<dbReference type="AlphaFoldDB" id="Q037C6"/>
<evidence type="ECO:0000313" key="1">
    <source>
        <dbReference type="EMBL" id="ABD83388.1"/>
    </source>
</evidence>
<protein>
    <submittedName>
        <fullName evidence="1">Putative aspartate/tyrosine/aromatic aminotransferase</fullName>
    </submittedName>
</protein>
<sequence length="73" mass="8597">MGLTPRHDVPLKKRDWKYLDSLLKANIDKVPTSRKKAEIFLPDYEMKPDEIKAELKKNGYNYKDNANDSLQIF</sequence>
<keyword evidence="1" id="KW-0032">Aminotransferase</keyword>
<dbReference type="KEGG" id="lca:LSEI_1938"/>
<proteinExistence type="predicted"/>
<accession>Q037C6</accession>
<dbReference type="EMBL" id="CP000423">
    <property type="protein sequence ID" value="ABJ70696.1"/>
    <property type="molecule type" value="Genomic_DNA"/>
</dbReference>
<keyword evidence="3" id="KW-1185">Reference proteome</keyword>
<organism evidence="2 3">
    <name type="scientific">Lacticaseibacillus paracasei (strain ATCC 334 / BCRC 17002 / CCUG 31169 / CIP 107868 / KCTC 3260 / NRRL B-441)</name>
    <name type="common">Lactobacillus paracasei</name>
    <dbReference type="NCBI Taxonomy" id="321967"/>
    <lineage>
        <taxon>Bacteria</taxon>
        <taxon>Bacillati</taxon>
        <taxon>Bacillota</taxon>
        <taxon>Bacilli</taxon>
        <taxon>Lactobacillales</taxon>
        <taxon>Lactobacillaceae</taxon>
        <taxon>Lacticaseibacillus</taxon>
    </lineage>
</organism>
<reference evidence="1" key="3">
    <citation type="submission" date="2006-02" db="EMBL/GenBank/DDBJ databases">
        <authorList>
            <person name="Broadbent J.R."/>
            <person name="Steele J.L."/>
            <person name="Ventura M."/>
        </authorList>
    </citation>
    <scope>NUCLEOTIDE SEQUENCE</scope>
    <source>
        <strain evidence="1">ATCC 334</strain>
    </source>
</reference>
<reference evidence="2 3" key="2">
    <citation type="journal article" date="2006" name="Proc. Natl. Acad. Sci. U.S.A.">
        <title>Comparative genomics of the lactic acid bacteria.</title>
        <authorList>
            <person name="Makarova K."/>
            <person name="Slesarev A."/>
            <person name="Wolf Y."/>
            <person name="Sorokin A."/>
            <person name="Mirkin B."/>
            <person name="Koonin E."/>
            <person name="Pavlov A."/>
            <person name="Pavlova N."/>
            <person name="Karamychev V."/>
            <person name="Polouchine N."/>
            <person name="Shakhova V."/>
            <person name="Grigoriev I."/>
            <person name="Lou Y."/>
            <person name="Rohksar D."/>
            <person name="Lucas S."/>
            <person name="Huang K."/>
            <person name="Goodstein D.M."/>
            <person name="Hawkins T."/>
            <person name="Plengvidhya V."/>
            <person name="Welker D."/>
            <person name="Hughes J."/>
            <person name="Goh Y."/>
            <person name="Benson A."/>
            <person name="Baldwin K."/>
            <person name="Lee J.H."/>
            <person name="Diaz-Muniz I."/>
            <person name="Dosti B."/>
            <person name="Smeianov V."/>
            <person name="Wechter W."/>
            <person name="Barabote R."/>
            <person name="Lorca G."/>
            <person name="Altermann E."/>
            <person name="Barrangou R."/>
            <person name="Ganesan B."/>
            <person name="Xie Y."/>
            <person name="Rawsthorne H."/>
            <person name="Tamir D."/>
            <person name="Parker C."/>
            <person name="Breidt F."/>
            <person name="Broadbent J."/>
            <person name="Hutkins R."/>
            <person name="O'Sullivan D."/>
            <person name="Steele J."/>
            <person name="Unlu G."/>
            <person name="Saier M."/>
            <person name="Klaenhammer T."/>
            <person name="Richardson P."/>
            <person name="Kozyavkin S."/>
            <person name="Weimer B."/>
            <person name="Mills D."/>
        </authorList>
    </citation>
    <scope>NUCLEOTIDE SEQUENCE [LARGE SCALE GENOMIC DNA]</scope>
    <source>
        <strain evidence="2">ATCC 334</strain>
        <strain evidence="3">ATCC 334 / BCRC 17002 / CCUG 31169 / CIP 107868 / KCTC 3260 / NRRL B-441</strain>
    </source>
</reference>
<dbReference type="EMBL" id="DQ411856">
    <property type="protein sequence ID" value="ABD83388.1"/>
    <property type="molecule type" value="Genomic_DNA"/>
</dbReference>
<dbReference type="GO" id="GO:0008483">
    <property type="term" value="F:transaminase activity"/>
    <property type="evidence" value="ECO:0007669"/>
    <property type="project" value="UniProtKB-KW"/>
</dbReference>
<gene>
    <name evidence="2" type="ordered locus">LSEI_1938</name>
    <name evidence="1" type="ORF">Lcas034</name>
</gene>
<dbReference type="PaxDb" id="321967-LSEI_1938"/>
<keyword evidence="1" id="KW-0808">Transferase</keyword>
<dbReference type="HOGENOM" id="CLU_2700022_0_0_9"/>
<dbReference type="Proteomes" id="UP000001651">
    <property type="component" value="Chromosome"/>
</dbReference>
<dbReference type="RefSeq" id="WP_011674657.1">
    <property type="nucleotide sequence ID" value="NC_008526.1"/>
</dbReference>
<name>Q037C6_LACP3</name>
<reference evidence="1" key="1">
    <citation type="journal article" date="2006" name="Appl. Environ. Microbiol.">
        <title>Comparative genomics and transcriptional analysis of prophages identified in the genomes of Lactobacillus gasseri, Lactobacillus salivarius, and Lactobacillus casei.</title>
        <authorList>
            <person name="Ventura M."/>
            <person name="Canchaya C."/>
            <person name="Bernini V."/>
            <person name="Altermann E."/>
            <person name="Barrangou R."/>
            <person name="McGrath S."/>
            <person name="Claesson M.J."/>
            <person name="Li Y."/>
            <person name="Leahy S."/>
            <person name="Walker C.D."/>
            <person name="Zink R."/>
            <person name="Neviani E."/>
            <person name="Steele J."/>
            <person name="Broadbent J."/>
            <person name="Klaenhammer T.R."/>
            <person name="Fitzgerald G.F."/>
            <person name="O'Toole P.W."/>
            <person name="van Sinderen D."/>
        </authorList>
    </citation>
    <scope>NUCLEOTIDE SEQUENCE</scope>
    <source>
        <strain evidence="1">ATCC 334</strain>
    </source>
</reference>
<dbReference type="PATRIC" id="fig|321967.11.peg.1912"/>